<evidence type="ECO:0000256" key="1">
    <source>
        <dbReference type="ARBA" id="ARBA00004651"/>
    </source>
</evidence>
<evidence type="ECO:0000256" key="6">
    <source>
        <dbReference type="ARBA" id="ARBA00022556"/>
    </source>
</evidence>
<proteinExistence type="predicted"/>
<evidence type="ECO:0000256" key="11">
    <source>
        <dbReference type="ARBA" id="ARBA00023136"/>
    </source>
</evidence>
<keyword evidence="2" id="KW-0813">Transport</keyword>
<keyword evidence="8" id="KW-0448">Lipopolysaccharide biosynthesis</keyword>
<evidence type="ECO:0000256" key="5">
    <source>
        <dbReference type="ARBA" id="ARBA00022519"/>
    </source>
</evidence>
<keyword evidence="5" id="KW-0997">Cell inner membrane</keyword>
<keyword evidence="7 12" id="KW-0812">Transmembrane</keyword>
<gene>
    <name evidence="14" type="ORF">V8N49_01600</name>
</gene>
<keyword evidence="15" id="KW-1185">Reference proteome</keyword>
<dbReference type="Gene3D" id="1.10.3730.20">
    <property type="match status" value="1"/>
</dbReference>
<dbReference type="SUPFAM" id="SSF103481">
    <property type="entry name" value="Multidrug resistance efflux transporter EmrE"/>
    <property type="match status" value="1"/>
</dbReference>
<feature type="transmembrane region" description="Helical" evidence="12">
    <location>
        <begin position="74"/>
        <end position="93"/>
    </location>
</feature>
<keyword evidence="6" id="KW-0441">Lipid A biosynthesis</keyword>
<feature type="transmembrane region" description="Helical" evidence="12">
    <location>
        <begin position="47"/>
        <end position="67"/>
    </location>
</feature>
<dbReference type="EMBL" id="JBANEI010000001">
    <property type="protein sequence ID" value="MEI2680369.1"/>
    <property type="molecule type" value="Genomic_DNA"/>
</dbReference>
<keyword evidence="4" id="KW-0444">Lipid biosynthesis</keyword>
<dbReference type="PANTHER" id="PTHR30561">
    <property type="entry name" value="SMR FAMILY PROTON-DEPENDENT DRUG EFFLUX TRANSPORTER SUGE"/>
    <property type="match status" value="1"/>
</dbReference>
<comment type="caution">
    <text evidence="14">The sequence shown here is derived from an EMBL/GenBank/DDBJ whole genome shotgun (WGS) entry which is preliminary data.</text>
</comment>
<keyword evidence="10" id="KW-0443">Lipid metabolism</keyword>
<comment type="subcellular location">
    <subcellularLocation>
        <location evidence="1">Cell membrane</location>
        <topology evidence="1">Multi-pass membrane protein</topology>
    </subcellularLocation>
</comment>
<evidence type="ECO:0000256" key="8">
    <source>
        <dbReference type="ARBA" id="ARBA00022985"/>
    </source>
</evidence>
<evidence type="ECO:0000256" key="10">
    <source>
        <dbReference type="ARBA" id="ARBA00023098"/>
    </source>
</evidence>
<reference evidence="14 15" key="1">
    <citation type="submission" date="2024-02" db="EMBL/GenBank/DDBJ databases">
        <title>First report Erwinia aphidicola in onion in Chile.</title>
        <authorList>
            <person name="Valenzuela M."/>
            <person name="Pena M."/>
            <person name="Dutta B."/>
        </authorList>
    </citation>
    <scope>NUCLEOTIDE SEQUENCE [LARGE SCALE GENOMIC DNA]</scope>
    <source>
        <strain evidence="14 15">QCJ3A</strain>
    </source>
</reference>
<evidence type="ECO:0000256" key="9">
    <source>
        <dbReference type="ARBA" id="ARBA00022989"/>
    </source>
</evidence>
<evidence type="ECO:0000256" key="3">
    <source>
        <dbReference type="ARBA" id="ARBA00022475"/>
    </source>
</evidence>
<feature type="transmembrane region" description="Helical" evidence="12">
    <location>
        <begin position="99"/>
        <end position="117"/>
    </location>
</feature>
<evidence type="ECO:0000256" key="7">
    <source>
        <dbReference type="ARBA" id="ARBA00022692"/>
    </source>
</evidence>
<dbReference type="Pfam" id="PF00892">
    <property type="entry name" value="EamA"/>
    <property type="match status" value="1"/>
</dbReference>
<dbReference type="RefSeq" id="WP_099753370.1">
    <property type="nucleotide sequence ID" value="NZ_CAKKMT010000008.1"/>
</dbReference>
<keyword evidence="3" id="KW-1003">Cell membrane</keyword>
<dbReference type="InterPro" id="IPR037185">
    <property type="entry name" value="EmrE-like"/>
</dbReference>
<dbReference type="GeneID" id="89475117"/>
<feature type="domain" description="EamA" evidence="13">
    <location>
        <begin position="47"/>
        <end position="115"/>
    </location>
</feature>
<protein>
    <submittedName>
        <fullName evidence="14">EamA family transporter</fullName>
    </submittedName>
</protein>
<evidence type="ECO:0000256" key="2">
    <source>
        <dbReference type="ARBA" id="ARBA00022448"/>
    </source>
</evidence>
<dbReference type="PANTHER" id="PTHR30561:SF9">
    <property type="entry name" value="4-AMINO-4-DEOXY-L-ARABINOSE-PHOSPHOUNDECAPRENOL FLIPPASE SUBUNIT ARNF-RELATED"/>
    <property type="match status" value="1"/>
</dbReference>
<name>A0ABU8DA13_ERWAP</name>
<evidence type="ECO:0000313" key="15">
    <source>
        <dbReference type="Proteomes" id="UP001306592"/>
    </source>
</evidence>
<evidence type="ECO:0000313" key="14">
    <source>
        <dbReference type="EMBL" id="MEI2680369.1"/>
    </source>
</evidence>
<evidence type="ECO:0000256" key="4">
    <source>
        <dbReference type="ARBA" id="ARBA00022516"/>
    </source>
</evidence>
<dbReference type="Proteomes" id="UP001306592">
    <property type="component" value="Unassembled WGS sequence"/>
</dbReference>
<evidence type="ECO:0000259" key="13">
    <source>
        <dbReference type="Pfam" id="PF00892"/>
    </source>
</evidence>
<keyword evidence="9 12" id="KW-1133">Transmembrane helix</keyword>
<keyword evidence="11 12" id="KW-0472">Membrane</keyword>
<dbReference type="InterPro" id="IPR000620">
    <property type="entry name" value="EamA_dom"/>
</dbReference>
<dbReference type="InterPro" id="IPR000390">
    <property type="entry name" value="Small_drug/metabolite_transptr"/>
</dbReference>
<organism evidence="14 15">
    <name type="scientific">Erwinia aphidicola</name>
    <dbReference type="NCBI Taxonomy" id="68334"/>
    <lineage>
        <taxon>Bacteria</taxon>
        <taxon>Pseudomonadati</taxon>
        <taxon>Pseudomonadota</taxon>
        <taxon>Gammaproteobacteria</taxon>
        <taxon>Enterobacterales</taxon>
        <taxon>Erwiniaceae</taxon>
        <taxon>Erwinia</taxon>
    </lineage>
</organism>
<evidence type="ECO:0000256" key="12">
    <source>
        <dbReference type="SAM" id="Phobius"/>
    </source>
</evidence>
<sequence>MSRLTLLLWLLTTLLDCCGQLAFKTAALSSAHSSGTQPWRYMLARPWVWLGFVSYAVQFLLWLAFLSRVALSQAVLLASINVVAIMLAARWCFNERLTRWRLAGMLLISLGVIIVGLG</sequence>
<accession>A0ABU8DA13</accession>